<dbReference type="Pfam" id="PF13508">
    <property type="entry name" value="Acetyltransf_7"/>
    <property type="match status" value="1"/>
</dbReference>
<protein>
    <submittedName>
        <fullName evidence="2">N-acetyltransferase</fullName>
    </submittedName>
</protein>
<dbReference type="EMBL" id="CP036498">
    <property type="protein sequence ID" value="QUS38574.1"/>
    <property type="molecule type" value="Genomic_DNA"/>
</dbReference>
<name>A0ABX8A4H1_9BRAD</name>
<keyword evidence="3" id="KW-1185">Reference proteome</keyword>
<evidence type="ECO:0000259" key="1">
    <source>
        <dbReference type="PROSITE" id="PS51186"/>
    </source>
</evidence>
<proteinExistence type="predicted"/>
<dbReference type="Gene3D" id="3.40.630.30">
    <property type="match status" value="1"/>
</dbReference>
<feature type="domain" description="N-acetyltransferase" evidence="1">
    <location>
        <begin position="13"/>
        <end position="168"/>
    </location>
</feature>
<dbReference type="CDD" id="cd04301">
    <property type="entry name" value="NAT_SF"/>
    <property type="match status" value="1"/>
</dbReference>
<accession>A0ABX8A4H1</accession>
<evidence type="ECO:0000313" key="3">
    <source>
        <dbReference type="Proteomes" id="UP000682843"/>
    </source>
</evidence>
<dbReference type="SUPFAM" id="SSF55729">
    <property type="entry name" value="Acyl-CoA N-acyltransferases (Nat)"/>
    <property type="match status" value="1"/>
</dbReference>
<dbReference type="PROSITE" id="PS51186">
    <property type="entry name" value="GNAT"/>
    <property type="match status" value="1"/>
</dbReference>
<dbReference type="InterPro" id="IPR016181">
    <property type="entry name" value="Acyl_CoA_acyltransferase"/>
</dbReference>
<gene>
    <name evidence="2" type="ORF">RPMA_06805</name>
</gene>
<evidence type="ECO:0000313" key="2">
    <source>
        <dbReference type="EMBL" id="QUS38574.1"/>
    </source>
</evidence>
<sequence>MGLFGSDMTTPTTILRLAIRNDAADLQSYFGSLSKAARYNRFLGHAATPTLDDINRIIGCDGDNFFCVVATQRYGLAQQIIGEAVCSIAPSAEIALSVDDSVQGCGLGRALLMSLESLAAQRAACELHGTILSSNDRIAVLARSLGYTLERPEGDWTHRVIRKALPVSAVIPFRSSPAMAASPWPYLKGALRAAAGRA</sequence>
<dbReference type="InterPro" id="IPR000182">
    <property type="entry name" value="GNAT_dom"/>
</dbReference>
<dbReference type="Proteomes" id="UP000682843">
    <property type="component" value="Chromosome"/>
</dbReference>
<organism evidence="2 3">
    <name type="scientific">Tardiphaga alba</name>
    <dbReference type="NCBI Taxonomy" id="340268"/>
    <lineage>
        <taxon>Bacteria</taxon>
        <taxon>Pseudomonadati</taxon>
        <taxon>Pseudomonadota</taxon>
        <taxon>Alphaproteobacteria</taxon>
        <taxon>Hyphomicrobiales</taxon>
        <taxon>Nitrobacteraceae</taxon>
        <taxon>Tardiphaga</taxon>
    </lineage>
</organism>
<reference evidence="2 3" key="1">
    <citation type="submission" date="2019-02" db="EMBL/GenBank/DDBJ databases">
        <title>Emended description of the genus Rhodopseudomonas and description of Rhodopseudomonas albus sp. nov., a non-phototrophic, heavy-metal-tolerant bacterium isolated from garden soil.</title>
        <authorList>
            <person name="Bao Z."/>
            <person name="Cao W.W."/>
            <person name="Sato Y."/>
            <person name="Nishizawa T."/>
            <person name="Zhao J."/>
            <person name="Guo Y."/>
            <person name="Ohta H."/>
        </authorList>
    </citation>
    <scope>NUCLEOTIDE SEQUENCE [LARGE SCALE GENOMIC DNA]</scope>
    <source>
        <strain evidence="2 3">SK50-23</strain>
    </source>
</reference>